<sequence length="58" mass="6669">MKKPGNLDFIPYYGTKRSEIGRTLQLEDGLNYQDDKLLLQSLRMMVIFLNSYLAGSPD</sequence>
<accession>A0A7W6P737</accession>
<evidence type="ECO:0000313" key="2">
    <source>
        <dbReference type="Proteomes" id="UP000532273"/>
    </source>
</evidence>
<dbReference type="Proteomes" id="UP000532273">
    <property type="component" value="Unassembled WGS sequence"/>
</dbReference>
<dbReference type="EMBL" id="JACIEF010000002">
    <property type="protein sequence ID" value="MBB4108534.1"/>
    <property type="molecule type" value="Genomic_DNA"/>
</dbReference>
<comment type="caution">
    <text evidence="1">The sequence shown here is derived from an EMBL/GenBank/DDBJ whole genome shotgun (WGS) entry which is preliminary data.</text>
</comment>
<dbReference type="RefSeq" id="WP_183764284.1">
    <property type="nucleotide sequence ID" value="NZ_BMHZ01000001.1"/>
</dbReference>
<gene>
    <name evidence="1" type="ORF">GGQ60_002515</name>
</gene>
<protein>
    <submittedName>
        <fullName evidence="1">Uncharacterized protein</fullName>
    </submittedName>
</protein>
<organism evidence="1 2">
    <name type="scientific">Pedobacter zeae</name>
    <dbReference type="NCBI Taxonomy" id="1737356"/>
    <lineage>
        <taxon>Bacteria</taxon>
        <taxon>Pseudomonadati</taxon>
        <taxon>Bacteroidota</taxon>
        <taxon>Sphingobacteriia</taxon>
        <taxon>Sphingobacteriales</taxon>
        <taxon>Sphingobacteriaceae</taxon>
        <taxon>Pedobacter</taxon>
    </lineage>
</organism>
<reference evidence="1 2" key="1">
    <citation type="submission" date="2020-08" db="EMBL/GenBank/DDBJ databases">
        <title>Genomic Encyclopedia of Type Strains, Phase IV (KMG-IV): sequencing the most valuable type-strain genomes for metagenomic binning, comparative biology and taxonomic classification.</title>
        <authorList>
            <person name="Goeker M."/>
        </authorList>
    </citation>
    <scope>NUCLEOTIDE SEQUENCE [LARGE SCALE GENOMIC DNA]</scope>
    <source>
        <strain evidence="1 2">DSM 100774</strain>
    </source>
</reference>
<name>A0A7W6P737_9SPHI</name>
<proteinExistence type="predicted"/>
<evidence type="ECO:0000313" key="1">
    <source>
        <dbReference type="EMBL" id="MBB4108534.1"/>
    </source>
</evidence>
<dbReference type="AlphaFoldDB" id="A0A7W6P737"/>